<dbReference type="GO" id="GO:0004386">
    <property type="term" value="F:helicase activity"/>
    <property type="evidence" value="ECO:0007669"/>
    <property type="project" value="UniProtKB-KW"/>
</dbReference>
<dbReference type="InterPro" id="IPR014001">
    <property type="entry name" value="Helicase_ATP-bd"/>
</dbReference>
<dbReference type="SUPFAM" id="SSF52540">
    <property type="entry name" value="P-loop containing nucleoside triphosphate hydrolases"/>
    <property type="match status" value="2"/>
</dbReference>
<reference evidence="3 4" key="1">
    <citation type="submission" date="2023-07" db="EMBL/GenBank/DDBJ databases">
        <title>Genomic Encyclopedia of Type Strains, Phase IV (KMG-IV): sequencing the most valuable type-strain genomes for metagenomic binning, comparative biology and taxonomic classification.</title>
        <authorList>
            <person name="Goeker M."/>
        </authorList>
    </citation>
    <scope>NUCLEOTIDE SEQUENCE [LARGE SCALE GENOMIC DNA]</scope>
    <source>
        <strain evidence="3 4">DSM 23494</strain>
    </source>
</reference>
<evidence type="ECO:0000256" key="1">
    <source>
        <dbReference type="ARBA" id="ARBA00022801"/>
    </source>
</evidence>
<dbReference type="Gene3D" id="3.40.50.300">
    <property type="entry name" value="P-loop containing nucleotide triphosphate hydrolases"/>
    <property type="match status" value="2"/>
</dbReference>
<dbReference type="InterPro" id="IPR027417">
    <property type="entry name" value="P-loop_NTPase"/>
</dbReference>
<feature type="domain" description="Helicase ATP-binding" evidence="2">
    <location>
        <begin position="259"/>
        <end position="618"/>
    </location>
</feature>
<keyword evidence="1" id="KW-0378">Hydrolase</keyword>
<dbReference type="SMART" id="SM00487">
    <property type="entry name" value="DEXDc"/>
    <property type="match status" value="1"/>
</dbReference>
<comment type="caution">
    <text evidence="3">The sequence shown here is derived from an EMBL/GenBank/DDBJ whole genome shotgun (WGS) entry which is preliminary data.</text>
</comment>
<organism evidence="3 4">
    <name type="scientific">Cytobacillus purgationiresistens</name>
    <dbReference type="NCBI Taxonomy" id="863449"/>
    <lineage>
        <taxon>Bacteria</taxon>
        <taxon>Bacillati</taxon>
        <taxon>Bacillota</taxon>
        <taxon>Bacilli</taxon>
        <taxon>Bacillales</taxon>
        <taxon>Bacillaceae</taxon>
        <taxon>Cytobacillus</taxon>
    </lineage>
</organism>
<dbReference type="EMBL" id="JAUSUB010000013">
    <property type="protein sequence ID" value="MDQ0271239.1"/>
    <property type="molecule type" value="Genomic_DNA"/>
</dbReference>
<keyword evidence="3" id="KW-0547">Nucleotide-binding</keyword>
<proteinExistence type="predicted"/>
<dbReference type="Proteomes" id="UP001238088">
    <property type="component" value="Unassembled WGS sequence"/>
</dbReference>
<evidence type="ECO:0000313" key="3">
    <source>
        <dbReference type="EMBL" id="MDQ0271239.1"/>
    </source>
</evidence>
<dbReference type="Pfam" id="PF00271">
    <property type="entry name" value="Helicase_C"/>
    <property type="match status" value="1"/>
</dbReference>
<evidence type="ECO:0000313" key="4">
    <source>
        <dbReference type="Proteomes" id="UP001238088"/>
    </source>
</evidence>
<dbReference type="RefSeq" id="WP_307476257.1">
    <property type="nucleotide sequence ID" value="NZ_JAUSUB010000013.1"/>
</dbReference>
<accession>A0ABU0AIZ5</accession>
<gene>
    <name evidence="3" type="ORF">J2S17_003127</name>
</gene>
<dbReference type="PANTHER" id="PTHR45766">
    <property type="entry name" value="DNA ANNEALING HELICASE AND ENDONUCLEASE ZRANB3 FAMILY MEMBER"/>
    <property type="match status" value="1"/>
</dbReference>
<evidence type="ECO:0000259" key="2">
    <source>
        <dbReference type="SMART" id="SM00487"/>
    </source>
</evidence>
<keyword evidence="3" id="KW-0347">Helicase</keyword>
<keyword evidence="4" id="KW-1185">Reference proteome</keyword>
<keyword evidence="3" id="KW-0067">ATP-binding</keyword>
<dbReference type="InterPro" id="IPR001650">
    <property type="entry name" value="Helicase_C-like"/>
</dbReference>
<sequence>MFTTETNEQPKMFQVFSNLAWHEVFCYALAYEKKERNEDKLLLSIISGSDSALQSIKGTIDLGSRGINFGYGDKGLTGYKFTSEKSLYSEKGHYERFPMTLNQNRKALAIVHDDLLNNNKYVLSFDGNVAGEIATLLGGVNFGLHILPEWEDIVFKELIIENHLIKHNLYFDRELFPEELSLYSIQLTEEQADAFIENLLKEGKIKFPREGSGDKVDQISDLTSYLMDYNDAMVKSLSESVKPLHNPLNDEALEYFKGYPTTLFPVQSHVASAVVKKLRTNKSVIIQGEMSTGKSKVMTAIADGYQQSLKGNKGYHVCLMCPPSLTKKWPEEIKSLIPNANVIVIKESAALIRYHAEWMRSGRTKPTVPTFFIISFTTMRNDARIVPAVTHTYKGTAQQGLSEDQDIYKNGFYCPSCGHAHQTIEKKMLVLDEDGNEVQKKISHNMTAFEFGDTRRIANSSKAANAFCSECDESLWTRKVPTRFKSIKEWFAYENKLLYAIKKNDLKLYEHVKSKQPNFVKSVGMPKRIATIEYIRRKMKNFFDISIIDEIHELRGGMTAQGHALGSLVAASKKVIGGTGTLFGGRALDIYYLLWRCFSQDMIAAGFSFEDSNRFNEEFGNIEETTYQKKSGAKEYSNTNSRGGDCRTTRKILPGISPFIYGKFLIQNTVNIRLMDVWPDPVELVDTPTIFVPIEGELENNYKNMVNSFEHAINNWEDGNKLYLKLTDYGVSYPDNPFTFPDAIAKNENGTKELIWKAAHIEQEVTLPKEKKLQEIIEGEISEGRKSIVYVRDTGSSVSERDIRPRLKKKLEEIGAKVCILSTNTTSTNTRSEWLKKKIDDEDFDVCIVSQELVKVGLDLLCTPTLVYYQFSWSLFTLNQSSRRSFRIGQDKECRLYYLSYERTYQEQMAQIVALKNKAAAAINGEVSSDGLSAMLGDDGDLQTLLIQSVKNGGEVLTGSAEDWINQTSDRAREILNSIGQKKKSKTLSISEQLESWIESEIQGETTKLAMLRDKELILDNIKTGKVLGFEIHKNKLQIDLLEAFGFDRNFVSDGAILYHISRPQQAVKQIAINSSHVKIITITPEVKKSKTGKRSIAENQLAFDLFA</sequence>
<dbReference type="PANTHER" id="PTHR45766:SF6">
    <property type="entry name" value="SWI_SNF-RELATED MATRIX-ASSOCIATED ACTIN-DEPENDENT REGULATOR OF CHROMATIN SUBFAMILY A-LIKE PROTEIN 1"/>
    <property type="match status" value="1"/>
</dbReference>
<protein>
    <submittedName>
        <fullName evidence="3">SNF2 family DNA or RNA helicase</fullName>
    </submittedName>
</protein>
<name>A0ABU0AIZ5_9BACI</name>